<dbReference type="InterPro" id="IPR050678">
    <property type="entry name" value="DNA_Partitioning_ATPase"/>
</dbReference>
<dbReference type="Proteomes" id="UP000548504">
    <property type="component" value="Unassembled WGS sequence"/>
</dbReference>
<accession>A0A7X1EJP5</accession>
<comment type="caution">
    <text evidence="1">The sequence shown here is derived from an EMBL/GenBank/DDBJ whole genome shotgun (WGS) entry which is preliminary data.</text>
</comment>
<proteinExistence type="predicted"/>
<dbReference type="EMBL" id="JACLAG010000010">
    <property type="protein sequence ID" value="MBC2622714.1"/>
    <property type="molecule type" value="Genomic_DNA"/>
</dbReference>
<evidence type="ECO:0000313" key="2">
    <source>
        <dbReference type="Proteomes" id="UP000548504"/>
    </source>
</evidence>
<dbReference type="InterPro" id="IPR027417">
    <property type="entry name" value="P-loop_NTPase"/>
</dbReference>
<dbReference type="SUPFAM" id="SSF52540">
    <property type="entry name" value="P-loop containing nucleoside triphosphate hydrolases"/>
    <property type="match status" value="1"/>
</dbReference>
<organism evidence="1 2">
    <name type="scientific">Citrobacter cronae</name>
    <dbReference type="NCBI Taxonomy" id="1748967"/>
    <lineage>
        <taxon>Bacteria</taxon>
        <taxon>Pseudomonadati</taxon>
        <taxon>Pseudomonadota</taxon>
        <taxon>Gammaproteobacteria</taxon>
        <taxon>Enterobacterales</taxon>
        <taxon>Enterobacteriaceae</taxon>
        <taxon>Citrobacter</taxon>
        <taxon>Citrobacter freundii complex</taxon>
    </lineage>
</organism>
<dbReference type="CDD" id="cd02042">
    <property type="entry name" value="ParAB_family"/>
    <property type="match status" value="1"/>
</dbReference>
<dbReference type="Gene3D" id="3.40.50.300">
    <property type="entry name" value="P-loop containing nucleotide triphosphate hydrolases"/>
    <property type="match status" value="1"/>
</dbReference>
<dbReference type="Pfam" id="PF09140">
    <property type="entry name" value="MipZ"/>
    <property type="match status" value="1"/>
</dbReference>
<evidence type="ECO:0000313" key="1">
    <source>
        <dbReference type="EMBL" id="MBC2622714.1"/>
    </source>
</evidence>
<reference evidence="1 2" key="1">
    <citation type="submission" date="2020-08" db="EMBL/GenBank/DDBJ databases">
        <title>Emergence and comparative genomics analysis of Citrobacter in Fennec fox imported from North Africa to China.</title>
        <authorList>
            <person name="Zheng B."/>
        </authorList>
    </citation>
    <scope>NUCLEOTIDE SEQUENCE [LARGE SCALE GENOMIC DNA]</scope>
    <source>
        <strain evidence="1 2">FF141</strain>
    </source>
</reference>
<gene>
    <name evidence="1" type="ORF">H7I73_24040</name>
</gene>
<dbReference type="RefSeq" id="WP_071667145.1">
    <property type="nucleotide sequence ID" value="NZ_JACLAG010000010.1"/>
</dbReference>
<name>A0A7X1EJP5_9ENTR</name>
<sequence>MAIYAIAHNKGGAGKTTSSVHILGELGADEVLDLDIHTGISVINTLRPDDKKWSVTVVKSKEELLQLLEQFDGEGKDVFIDCGGFDSDLSRTAVAVADLVIVPANDSVPEQIGLVTFDQTLEEVSQQMGKDIQAYLLLCKTHPNQKNFAKLDDVLSNMKHIKQLESKLPWRTGQHGFQDSLSFGLGITEIKHGRSSTAGKEVVALVKELKALVKENMAD</sequence>
<dbReference type="InterPro" id="IPR015223">
    <property type="entry name" value="MipZ"/>
</dbReference>
<dbReference type="PANTHER" id="PTHR13696:SF96">
    <property type="entry name" value="COBQ_COBB_MIND_PARA NUCLEOTIDE BINDING DOMAIN-CONTAINING PROTEIN"/>
    <property type="match status" value="1"/>
</dbReference>
<protein>
    <submittedName>
        <fullName evidence="1">ParA family protein</fullName>
    </submittedName>
</protein>
<dbReference type="PANTHER" id="PTHR13696">
    <property type="entry name" value="P-LOOP CONTAINING NUCLEOSIDE TRIPHOSPHATE HYDROLASE"/>
    <property type="match status" value="1"/>
</dbReference>
<dbReference type="AlphaFoldDB" id="A0A7X1EJP5"/>